<dbReference type="Pfam" id="PF00005">
    <property type="entry name" value="ABC_tran"/>
    <property type="match status" value="1"/>
</dbReference>
<evidence type="ECO:0000313" key="9">
    <source>
        <dbReference type="Proteomes" id="UP001595891"/>
    </source>
</evidence>
<keyword evidence="9" id="KW-1185">Reference proteome</keyword>
<evidence type="ECO:0000256" key="1">
    <source>
        <dbReference type="ARBA" id="ARBA00004202"/>
    </source>
</evidence>
<evidence type="ECO:0000259" key="7">
    <source>
        <dbReference type="PROSITE" id="PS50893"/>
    </source>
</evidence>
<evidence type="ECO:0000256" key="6">
    <source>
        <dbReference type="ARBA" id="ARBA00023251"/>
    </source>
</evidence>
<dbReference type="PANTHER" id="PTHR42711">
    <property type="entry name" value="ABC TRANSPORTER ATP-BINDING PROTEIN"/>
    <property type="match status" value="1"/>
</dbReference>
<accession>A0ABV9EIY4</accession>
<dbReference type="Proteomes" id="UP001595891">
    <property type="component" value="Unassembled WGS sequence"/>
</dbReference>
<dbReference type="GO" id="GO:0005524">
    <property type="term" value="F:ATP binding"/>
    <property type="evidence" value="ECO:0007669"/>
    <property type="project" value="UniProtKB-KW"/>
</dbReference>
<dbReference type="EMBL" id="JBHSFN010000013">
    <property type="protein sequence ID" value="MFC4588748.1"/>
    <property type="molecule type" value="Genomic_DNA"/>
</dbReference>
<keyword evidence="3" id="KW-0813">Transport</keyword>
<dbReference type="InterPro" id="IPR027417">
    <property type="entry name" value="P-loop_NTPase"/>
</dbReference>
<dbReference type="PROSITE" id="PS50893">
    <property type="entry name" value="ABC_TRANSPORTER_2"/>
    <property type="match status" value="1"/>
</dbReference>
<dbReference type="SMART" id="SM00382">
    <property type="entry name" value="AAA"/>
    <property type="match status" value="1"/>
</dbReference>
<evidence type="ECO:0000256" key="5">
    <source>
        <dbReference type="ARBA" id="ARBA00022840"/>
    </source>
</evidence>
<gene>
    <name evidence="8" type="ORF">ACFO8L_21850</name>
</gene>
<feature type="domain" description="ABC transporter" evidence="7">
    <location>
        <begin position="11"/>
        <end position="247"/>
    </location>
</feature>
<dbReference type="InterPro" id="IPR050763">
    <property type="entry name" value="ABC_transporter_ATP-binding"/>
</dbReference>
<name>A0ABV9EIY4_9ACTN</name>
<comment type="subcellular location">
    <subcellularLocation>
        <location evidence="1">Cell membrane</location>
        <topology evidence="1">Peripheral membrane protein</topology>
    </subcellularLocation>
</comment>
<comment type="caution">
    <text evidence="8">The sequence shown here is derived from an EMBL/GenBank/DDBJ whole genome shotgun (WGS) entry which is preliminary data.</text>
</comment>
<organism evidence="8 9">
    <name type="scientific">Sphaerisporangium corydalis</name>
    <dbReference type="NCBI Taxonomy" id="1441875"/>
    <lineage>
        <taxon>Bacteria</taxon>
        <taxon>Bacillati</taxon>
        <taxon>Actinomycetota</taxon>
        <taxon>Actinomycetes</taxon>
        <taxon>Streptosporangiales</taxon>
        <taxon>Streptosporangiaceae</taxon>
        <taxon>Sphaerisporangium</taxon>
    </lineage>
</organism>
<evidence type="ECO:0000256" key="4">
    <source>
        <dbReference type="ARBA" id="ARBA00022741"/>
    </source>
</evidence>
<dbReference type="PANTHER" id="PTHR42711:SF5">
    <property type="entry name" value="ABC TRANSPORTER ATP-BINDING PROTEIN NATA"/>
    <property type="match status" value="1"/>
</dbReference>
<evidence type="ECO:0000256" key="2">
    <source>
        <dbReference type="ARBA" id="ARBA00005417"/>
    </source>
</evidence>
<evidence type="ECO:0000313" key="8">
    <source>
        <dbReference type="EMBL" id="MFC4588748.1"/>
    </source>
</evidence>
<keyword evidence="6" id="KW-0046">Antibiotic resistance</keyword>
<keyword evidence="5 8" id="KW-0067">ATP-binding</keyword>
<sequence length="318" mass="34449">MSEFSPDHDGISVRRLVREFRSRTGPPSTAVDDLSFDVRPGELVTLLGHNGAGKTTTARVLVTLLEPTSGSAWVAGADVRTRAREVRRRCGFSFGGDTGLYPRLSAEENLRFFATLHRLGGAAMRRRCATLLDQVGLADRAGDRVESLSHGLRQRLHIARSLLHDPPVLVLDEPSSGIDPVAARDIRAMLRSLAADGRAVLLTTHDLVEAEQLSHRVLVLRKGRLVAEATPSRLRQLAANSLGTRIEVEFDARVEAEILRDCPGLKVHEPIGSGWSILVSDGAPATSWLLTTFGSSIVHLNVSPPSLEDAYVELVGSV</sequence>
<reference evidence="9" key="1">
    <citation type="journal article" date="2019" name="Int. J. Syst. Evol. Microbiol.">
        <title>The Global Catalogue of Microorganisms (GCM) 10K type strain sequencing project: providing services to taxonomists for standard genome sequencing and annotation.</title>
        <authorList>
            <consortium name="The Broad Institute Genomics Platform"/>
            <consortium name="The Broad Institute Genome Sequencing Center for Infectious Disease"/>
            <person name="Wu L."/>
            <person name="Ma J."/>
        </authorList>
    </citation>
    <scope>NUCLEOTIDE SEQUENCE [LARGE SCALE GENOMIC DNA]</scope>
    <source>
        <strain evidence="9">CCUG 49560</strain>
    </source>
</reference>
<evidence type="ECO:0000256" key="3">
    <source>
        <dbReference type="ARBA" id="ARBA00022448"/>
    </source>
</evidence>
<dbReference type="InterPro" id="IPR003439">
    <property type="entry name" value="ABC_transporter-like_ATP-bd"/>
</dbReference>
<dbReference type="InterPro" id="IPR003593">
    <property type="entry name" value="AAA+_ATPase"/>
</dbReference>
<dbReference type="RefSeq" id="WP_262842372.1">
    <property type="nucleotide sequence ID" value="NZ_JANZYP010000010.1"/>
</dbReference>
<proteinExistence type="inferred from homology"/>
<keyword evidence="4" id="KW-0547">Nucleotide-binding</keyword>
<dbReference type="SUPFAM" id="SSF52540">
    <property type="entry name" value="P-loop containing nucleoside triphosphate hydrolases"/>
    <property type="match status" value="1"/>
</dbReference>
<dbReference type="Gene3D" id="3.40.50.300">
    <property type="entry name" value="P-loop containing nucleotide triphosphate hydrolases"/>
    <property type="match status" value="1"/>
</dbReference>
<comment type="similarity">
    <text evidence="2">Belongs to the ABC transporter superfamily.</text>
</comment>
<protein>
    <submittedName>
        <fullName evidence="8">ATP-binding cassette domain-containing protein</fullName>
    </submittedName>
</protein>